<dbReference type="SMART" id="SM00487">
    <property type="entry name" value="DEXDc"/>
    <property type="match status" value="1"/>
</dbReference>
<feature type="region of interest" description="Disordered" evidence="8">
    <location>
        <begin position="89"/>
        <end position="111"/>
    </location>
</feature>
<dbReference type="FunFam" id="3.30.1370.50:FF:000002">
    <property type="entry name" value="Immunoglobulin mu DNA-binding protein 2"/>
    <property type="match status" value="1"/>
</dbReference>
<dbReference type="PANTHER" id="PTHR18934:SF237">
    <property type="entry name" value="ATP-DEPENDENT DNA_RNA HELICASE DHX36"/>
    <property type="match status" value="1"/>
</dbReference>
<evidence type="ECO:0000259" key="9">
    <source>
        <dbReference type="PROSITE" id="PS51061"/>
    </source>
</evidence>
<dbReference type="CDD" id="cd17917">
    <property type="entry name" value="DEXHc_RHA-like"/>
    <property type="match status" value="1"/>
</dbReference>
<proteinExistence type="predicted"/>
<dbReference type="PROSITE" id="PS00690">
    <property type="entry name" value="DEAH_ATP_HELICASE"/>
    <property type="match status" value="1"/>
</dbReference>
<dbReference type="GO" id="GO:0005634">
    <property type="term" value="C:nucleus"/>
    <property type="evidence" value="ECO:0007669"/>
    <property type="project" value="UniProtKB-SubCell"/>
</dbReference>
<dbReference type="InterPro" id="IPR007502">
    <property type="entry name" value="Helicase-assoc_dom"/>
</dbReference>
<dbReference type="Pfam" id="PF21010">
    <property type="entry name" value="HA2_C"/>
    <property type="match status" value="1"/>
</dbReference>
<keyword evidence="2" id="KW-0547">Nucleotide-binding</keyword>
<dbReference type="AlphaFoldDB" id="F9W4Q3"/>
<dbReference type="SUPFAM" id="SSF52540">
    <property type="entry name" value="P-loop containing nucleoside triphosphate hydrolases"/>
    <property type="match status" value="1"/>
</dbReference>
<keyword evidence="4" id="KW-0347">Helicase</keyword>
<accession>F9W4Q3</accession>
<feature type="domain" description="R3H" evidence="9">
    <location>
        <begin position="126"/>
        <end position="190"/>
    </location>
</feature>
<evidence type="ECO:0000256" key="6">
    <source>
        <dbReference type="ARBA" id="ARBA00022884"/>
    </source>
</evidence>
<keyword evidence="5" id="KW-0067">ATP-binding</keyword>
<evidence type="ECO:0000313" key="13">
    <source>
        <dbReference type="Proteomes" id="UP000000702"/>
    </source>
</evidence>
<evidence type="ECO:0000256" key="4">
    <source>
        <dbReference type="ARBA" id="ARBA00022806"/>
    </source>
</evidence>
<dbReference type="SUPFAM" id="SSF82708">
    <property type="entry name" value="R3H domain"/>
    <property type="match status" value="1"/>
</dbReference>
<dbReference type="GO" id="GO:0004386">
    <property type="term" value="F:helicase activity"/>
    <property type="evidence" value="ECO:0007669"/>
    <property type="project" value="UniProtKB-KW"/>
</dbReference>
<dbReference type="Pfam" id="PF00271">
    <property type="entry name" value="Helicase_C"/>
    <property type="match status" value="1"/>
</dbReference>
<feature type="domain" description="Helicase C-terminal" evidence="11">
    <location>
        <begin position="548"/>
        <end position="718"/>
    </location>
</feature>
<sequence length="834" mass="92560">MTSNSQVGWYPTDSPNNKHICGQFAEDDSCIMDFQKAHPNNASHFPQAISFSDGNEVTDTCAVVGQYRPETTGQHTACELIQVKDQSSNTMAGKDRNSGVGRRARASPEKNVPLNEASKLKANDQAIGKKTAYTIMRNFMNDDSKEELVFPSTLTKEERKTIHDVAEKFGLTHKSSGSSRRVLTVKKTQCPPEPKSKKSLSAKQIMARTKGFQGLQRLPATRIESVVEVINDLTHPLVKRMIGEIKVFAGAAPKSYPLTMTRCGLKNIPRGTVTAKRVKDLKEFRCALPSYKYKDVIVEYVRRSAVLVISGDTGCGKTTQIPQMLYDEEGLFDKNLQVICTQPRRISAISVAQRVAEERGEACGDSCGYIVRFDNVTSKNTKIIYMTTGILLRRLQTDPDLKGVSCVIVDEVHEREIETDLCLLLLRDLIMKGGKYHGNCMKLIVMSATVQPEKLVSYFSPEMIGSEVPVVMIPGTLYPVREYYLEDAHECLGLPPPSIPSSYEACRPPTVDGETNACGGGTQTVYEEIMKNVGKESETKISFDLLLGLVRHFHRTSCDTSGSILIFLPGWSEISRLAKMIRKSELSKDLFVIKLHSSITVEEQRRAFIRPPKGFRKVVLSTNIAEASITIDDIVYVIDSCFTREAIYNPEGNMMHLSTSLISKANGRQRCGRAGRCREGVCFHLLPRLTYEMLPEFQTPDILKAPLEEVCLNLKALKPTEACVDILRRGMDVPSECSVSNAVTLLKNISALTPDTERLTYVGRSLSRLPLHPLLGRMLIVASCLGVLDPIATIAAFLSSKGTPFMLPEGQKGKENFIKFIHSIDDSRCSDHLL</sequence>
<dbReference type="PROSITE" id="PS51192">
    <property type="entry name" value="HELICASE_ATP_BIND_1"/>
    <property type="match status" value="1"/>
</dbReference>
<dbReference type="PROSITE" id="PS51194">
    <property type="entry name" value="HELICASE_CTER"/>
    <property type="match status" value="1"/>
</dbReference>
<dbReference type="SMART" id="SM00847">
    <property type="entry name" value="HA2"/>
    <property type="match status" value="1"/>
</dbReference>
<dbReference type="SMART" id="SM00490">
    <property type="entry name" value="HELICc"/>
    <property type="match status" value="1"/>
</dbReference>
<feature type="domain" description="Helicase ATP-binding" evidence="10">
    <location>
        <begin position="298"/>
        <end position="468"/>
    </location>
</feature>
<keyword evidence="3" id="KW-0378">Hydrolase</keyword>
<dbReference type="OMA" id="SEETHWI"/>
<evidence type="ECO:0000256" key="3">
    <source>
        <dbReference type="ARBA" id="ARBA00022801"/>
    </source>
</evidence>
<dbReference type="GO" id="GO:0016787">
    <property type="term" value="F:hydrolase activity"/>
    <property type="evidence" value="ECO:0007669"/>
    <property type="project" value="UniProtKB-KW"/>
</dbReference>
<dbReference type="InterPro" id="IPR002464">
    <property type="entry name" value="DNA/RNA_helicase_DEAH_CS"/>
</dbReference>
<dbReference type="GO" id="GO:0003677">
    <property type="term" value="F:DNA binding"/>
    <property type="evidence" value="ECO:0007669"/>
    <property type="project" value="UniProtKB-ARBA"/>
</dbReference>
<evidence type="ECO:0000256" key="5">
    <source>
        <dbReference type="ARBA" id="ARBA00022840"/>
    </source>
</evidence>
<comment type="caution">
    <text evidence="12">The sequence shown here is derived from an EMBL/GenBank/DDBJ whole genome shotgun (WGS) entry which is preliminary data.</text>
</comment>
<dbReference type="PANTHER" id="PTHR18934">
    <property type="entry name" value="ATP-DEPENDENT RNA HELICASE"/>
    <property type="match status" value="1"/>
</dbReference>
<dbReference type="SMART" id="SM00393">
    <property type="entry name" value="R3H"/>
    <property type="match status" value="1"/>
</dbReference>
<evidence type="ECO:0000256" key="8">
    <source>
        <dbReference type="SAM" id="MobiDB-lite"/>
    </source>
</evidence>
<dbReference type="InterPro" id="IPR027417">
    <property type="entry name" value="P-loop_NTPase"/>
</dbReference>
<keyword evidence="6" id="KW-0694">RNA-binding</keyword>
<dbReference type="InterPro" id="IPR001650">
    <property type="entry name" value="Helicase_C-like"/>
</dbReference>
<dbReference type="GO" id="GO:0005524">
    <property type="term" value="F:ATP binding"/>
    <property type="evidence" value="ECO:0007669"/>
    <property type="project" value="UniProtKB-KW"/>
</dbReference>
<dbReference type="Gene3D" id="1.20.120.1080">
    <property type="match status" value="1"/>
</dbReference>
<reference evidence="12 13" key="2">
    <citation type="journal article" date="2012" name="Proc. Natl. Acad. Sci. U.S.A.">
        <title>Antigenic diversity is generated by distinct evolutionary mechanisms in African trypanosome species.</title>
        <authorList>
            <person name="Jackson A.P."/>
            <person name="Berry A."/>
            <person name="Aslett M."/>
            <person name="Allison H.C."/>
            <person name="Burton P."/>
            <person name="Vavrova-Anderson J."/>
            <person name="Brown R."/>
            <person name="Browne H."/>
            <person name="Corton N."/>
            <person name="Hauser H."/>
            <person name="Gamble J."/>
            <person name="Gilderthorp R."/>
            <person name="Marcello L."/>
            <person name="McQuillan J."/>
            <person name="Otto T.D."/>
            <person name="Quail M.A."/>
            <person name="Sanders M.J."/>
            <person name="van Tonder A."/>
            <person name="Ginger M.L."/>
            <person name="Field M.C."/>
            <person name="Barry J.D."/>
            <person name="Hertz-Fowler C."/>
            <person name="Berriman M."/>
        </authorList>
    </citation>
    <scope>NUCLEOTIDE SEQUENCE [LARGE SCALE GENOMIC DNA]</scope>
    <source>
        <strain evidence="12 13">IL3000</strain>
    </source>
</reference>
<evidence type="ECO:0000313" key="12">
    <source>
        <dbReference type="EMBL" id="CCD12148.1"/>
    </source>
</evidence>
<name>F9W4Q3_TRYCI</name>
<evidence type="ECO:0000256" key="1">
    <source>
        <dbReference type="ARBA" id="ARBA00004123"/>
    </source>
</evidence>
<dbReference type="CDD" id="cd18791">
    <property type="entry name" value="SF2_C_RHA"/>
    <property type="match status" value="1"/>
</dbReference>
<dbReference type="Pfam" id="PF00270">
    <property type="entry name" value="DEAD"/>
    <property type="match status" value="1"/>
</dbReference>
<keyword evidence="7" id="KW-0539">Nucleus</keyword>
<evidence type="ECO:0000256" key="7">
    <source>
        <dbReference type="ARBA" id="ARBA00023242"/>
    </source>
</evidence>
<dbReference type="PROSITE" id="PS51061">
    <property type="entry name" value="R3H"/>
    <property type="match status" value="1"/>
</dbReference>
<dbReference type="GO" id="GO:0003723">
    <property type="term" value="F:RNA binding"/>
    <property type="evidence" value="ECO:0007669"/>
    <property type="project" value="UniProtKB-KW"/>
</dbReference>
<dbReference type="Gene3D" id="3.40.50.300">
    <property type="entry name" value="P-loop containing nucleotide triphosphate hydrolases"/>
    <property type="match status" value="2"/>
</dbReference>
<evidence type="ECO:0000259" key="10">
    <source>
        <dbReference type="PROSITE" id="PS51192"/>
    </source>
</evidence>
<evidence type="ECO:0000256" key="2">
    <source>
        <dbReference type="ARBA" id="ARBA00022741"/>
    </source>
</evidence>
<comment type="subcellular location">
    <subcellularLocation>
        <location evidence="1">Nucleus</location>
    </subcellularLocation>
</comment>
<feature type="non-terminal residue" evidence="12">
    <location>
        <position position="834"/>
    </location>
</feature>
<protein>
    <submittedName>
        <fullName evidence="12">WGS project CAEQ00000000 data, annotated contig 1215</fullName>
    </submittedName>
</protein>
<organism evidence="12 13">
    <name type="scientific">Trypanosoma congolense (strain IL3000)</name>
    <dbReference type="NCBI Taxonomy" id="1068625"/>
    <lineage>
        <taxon>Eukaryota</taxon>
        <taxon>Discoba</taxon>
        <taxon>Euglenozoa</taxon>
        <taxon>Kinetoplastea</taxon>
        <taxon>Metakinetoplastina</taxon>
        <taxon>Trypanosomatida</taxon>
        <taxon>Trypanosomatidae</taxon>
        <taxon>Trypanosoma</taxon>
        <taxon>Nannomonas</taxon>
    </lineage>
</organism>
<dbReference type="InterPro" id="IPR014001">
    <property type="entry name" value="Helicase_ATP-bd"/>
</dbReference>
<evidence type="ECO:0000259" key="11">
    <source>
        <dbReference type="PROSITE" id="PS51194"/>
    </source>
</evidence>
<dbReference type="Pfam" id="PF01424">
    <property type="entry name" value="R3H"/>
    <property type="match status" value="1"/>
</dbReference>
<dbReference type="Gene3D" id="3.30.1370.50">
    <property type="entry name" value="R3H-like domain"/>
    <property type="match status" value="1"/>
</dbReference>
<reference evidence="13" key="1">
    <citation type="submission" date="2011-07" db="EMBL/GenBank/DDBJ databases">
        <title>Divergent evolution of antigenic variation in African trypanosomes.</title>
        <authorList>
            <person name="Jackson A.P."/>
            <person name="Berry A."/>
            <person name="Allison H.C."/>
            <person name="Burton P."/>
            <person name="Anderson J."/>
            <person name="Aslett M."/>
            <person name="Brown R."/>
            <person name="Corton N."/>
            <person name="Harris D."/>
            <person name="Hauser H."/>
            <person name="Gamble J."/>
            <person name="Gilderthorp R."/>
            <person name="McQuillan J."/>
            <person name="Quail M.A."/>
            <person name="Sanders M."/>
            <person name="Van Tonder A."/>
            <person name="Ginger M.L."/>
            <person name="Donelson J.E."/>
            <person name="Field M.C."/>
            <person name="Barry J.D."/>
            <person name="Berriman M."/>
            <person name="Hertz-Fowler C."/>
        </authorList>
    </citation>
    <scope>NUCLEOTIDE SEQUENCE [LARGE SCALE GENOMIC DNA]</scope>
    <source>
        <strain evidence="13">IL3000</strain>
    </source>
</reference>
<dbReference type="InterPro" id="IPR011545">
    <property type="entry name" value="DEAD/DEAH_box_helicase_dom"/>
</dbReference>
<dbReference type="Proteomes" id="UP000000702">
    <property type="component" value="Unassembled WGS sequence"/>
</dbReference>
<keyword evidence="13" id="KW-1185">Reference proteome</keyword>
<dbReference type="InterPro" id="IPR001374">
    <property type="entry name" value="R3H_dom"/>
</dbReference>
<dbReference type="EMBL" id="CAEQ01000591">
    <property type="protein sequence ID" value="CCD12148.1"/>
    <property type="molecule type" value="Genomic_DNA"/>
</dbReference>
<dbReference type="InterPro" id="IPR036867">
    <property type="entry name" value="R3H_dom_sf"/>
</dbReference>
<gene>
    <name evidence="12" type="ORF">TCIL3000_0_30610</name>
</gene>